<evidence type="ECO:0000313" key="1">
    <source>
        <dbReference type="EMBL" id="KAJ8309642.1"/>
    </source>
</evidence>
<reference evidence="1 2" key="1">
    <citation type="submission" date="2022-12" db="EMBL/GenBank/DDBJ databases">
        <title>Chromosome-level genome of Tegillarca granosa.</title>
        <authorList>
            <person name="Kim J."/>
        </authorList>
    </citation>
    <scope>NUCLEOTIDE SEQUENCE [LARGE SCALE GENOMIC DNA]</scope>
    <source>
        <strain evidence="1">Teg-2019</strain>
        <tissue evidence="1">Adductor muscle</tissue>
    </source>
</reference>
<name>A0ABQ9F193_TEGGR</name>
<sequence>MFTERQSYKYLTELPQIIESINNTPSRPLKGMTPAERLVLRSGDCKDIYPENKAHDFKVNIAKPLHLTGNWHVSLLELTYQGVAKPPESDVYVCSNLCGDTLVGDTELPLLRRLLIGKKTENIIFNRPYGVPLKTGTFHDVRVYIRTSKNELASFLTGKVTVTLQLQKVPF</sequence>
<gene>
    <name evidence="1" type="ORF">KUTeg_012799</name>
</gene>
<evidence type="ECO:0000313" key="2">
    <source>
        <dbReference type="Proteomes" id="UP001217089"/>
    </source>
</evidence>
<keyword evidence="2" id="KW-1185">Reference proteome</keyword>
<accession>A0ABQ9F193</accession>
<organism evidence="1 2">
    <name type="scientific">Tegillarca granosa</name>
    <name type="common">Malaysian cockle</name>
    <name type="synonym">Anadara granosa</name>
    <dbReference type="NCBI Taxonomy" id="220873"/>
    <lineage>
        <taxon>Eukaryota</taxon>
        <taxon>Metazoa</taxon>
        <taxon>Spiralia</taxon>
        <taxon>Lophotrochozoa</taxon>
        <taxon>Mollusca</taxon>
        <taxon>Bivalvia</taxon>
        <taxon>Autobranchia</taxon>
        <taxon>Pteriomorphia</taxon>
        <taxon>Arcoida</taxon>
        <taxon>Arcoidea</taxon>
        <taxon>Arcidae</taxon>
        <taxon>Tegillarca</taxon>
    </lineage>
</organism>
<dbReference type="EMBL" id="JARBDR010000643">
    <property type="protein sequence ID" value="KAJ8309642.1"/>
    <property type="molecule type" value="Genomic_DNA"/>
</dbReference>
<comment type="caution">
    <text evidence="1">The sequence shown here is derived from an EMBL/GenBank/DDBJ whole genome shotgun (WGS) entry which is preliminary data.</text>
</comment>
<dbReference type="Proteomes" id="UP001217089">
    <property type="component" value="Unassembled WGS sequence"/>
</dbReference>
<proteinExistence type="predicted"/>
<protein>
    <submittedName>
        <fullName evidence="1">Uncharacterized protein</fullName>
    </submittedName>
</protein>